<dbReference type="Proteomes" id="UP000183257">
    <property type="component" value="Unassembled WGS sequence"/>
</dbReference>
<reference evidence="2" key="1">
    <citation type="submission" date="2016-11" db="EMBL/GenBank/DDBJ databases">
        <authorList>
            <person name="Varghese N."/>
            <person name="Submissions S."/>
        </authorList>
    </citation>
    <scope>NUCLEOTIDE SEQUENCE [LARGE SCALE GENOMIC DNA]</scope>
    <source>
        <strain evidence="2">DSM 24786</strain>
    </source>
</reference>
<accession>A0A1K1NU97</accession>
<name>A0A1K1NU97_9FLAO</name>
<organism evidence="1 2">
    <name type="scientific">Cellulophaga fucicola</name>
    <dbReference type="NCBI Taxonomy" id="76595"/>
    <lineage>
        <taxon>Bacteria</taxon>
        <taxon>Pseudomonadati</taxon>
        <taxon>Bacteroidota</taxon>
        <taxon>Flavobacteriia</taxon>
        <taxon>Flavobacteriales</taxon>
        <taxon>Flavobacteriaceae</taxon>
        <taxon>Cellulophaga</taxon>
    </lineage>
</organism>
<dbReference type="AlphaFoldDB" id="A0A1K1NU97"/>
<keyword evidence="2" id="KW-1185">Reference proteome</keyword>
<gene>
    <name evidence="1" type="ORF">SAMN05660313_01383</name>
</gene>
<protein>
    <submittedName>
        <fullName evidence="1">Uncharacterized protein</fullName>
    </submittedName>
</protein>
<dbReference type="EMBL" id="FPIY01000002">
    <property type="protein sequence ID" value="SFW39056.1"/>
    <property type="molecule type" value="Genomic_DNA"/>
</dbReference>
<evidence type="ECO:0000313" key="2">
    <source>
        <dbReference type="Proteomes" id="UP000183257"/>
    </source>
</evidence>
<proteinExistence type="predicted"/>
<sequence>MGAVTQSLVTYSADNTAKSNEVQLSYNKPNTSFFQRIQTENTIDIPSNTNVPSDFKNPFQNFLTPAIAIAQTTEVLYSKHINTSLNFLIQLKKSSLLYPFHFFW</sequence>
<evidence type="ECO:0000313" key="1">
    <source>
        <dbReference type="EMBL" id="SFW39056.1"/>
    </source>
</evidence>
<dbReference type="STRING" id="76595.SAMN05660313_01383"/>